<evidence type="ECO:0000259" key="5">
    <source>
        <dbReference type="PROSITE" id="PS51764"/>
    </source>
</evidence>
<keyword evidence="3 4" id="KW-0326">Glycosidase</keyword>
<sequence length="348" mass="39599">MVVWRSCLLAVLFFWGVIIAGSALARQGEDLAWGVALDGYPVTQKKLTTIKNETNLPPRLVVFFMQWPEDPRKGFFPKESLEAIHKAGALAVITWEPMYIDSKSNEQPVLAEQILRGEYDPYLMMFAKGAVDFGKPVIIRFGHEMNLSRYHWGTGAKDYGPESPGIYKQIYRYVVSKIRACGAKNVLWAFCPNAESLPHPRWHGAKWNTAGAYYPGHGYVDILGMDGYNWGTTRNKKEHGWESHWLAFASIFKELNTELRALAPDKPLIVFETGCAQKGGDRNAWLRQGLAKCRQWEVKALIWFQTDKEVDWRLLVEKDDESLKELEKACGDQSLQGLLSQVSERLGR</sequence>
<comment type="caution">
    <text evidence="6">The sequence shown here is derived from an EMBL/GenBank/DDBJ whole genome shotgun (WGS) entry which is preliminary data.</text>
</comment>
<dbReference type="PANTHER" id="PTHR40079:SF6">
    <property type="entry name" value="GH26 DOMAIN-CONTAINING PROTEIN"/>
    <property type="match status" value="1"/>
</dbReference>
<evidence type="ECO:0000313" key="6">
    <source>
        <dbReference type="EMBL" id="KIX10861.1"/>
    </source>
</evidence>
<dbReference type="GO" id="GO:0016985">
    <property type="term" value="F:mannan endo-1,4-beta-mannosidase activity"/>
    <property type="evidence" value="ECO:0007669"/>
    <property type="project" value="InterPro"/>
</dbReference>
<dbReference type="PROSITE" id="PS51764">
    <property type="entry name" value="GH26"/>
    <property type="match status" value="1"/>
</dbReference>
<dbReference type="InterPro" id="IPR017853">
    <property type="entry name" value="GH"/>
</dbReference>
<feature type="active site" description="Nucleophile" evidence="4">
    <location>
        <position position="272"/>
    </location>
</feature>
<dbReference type="InterPro" id="IPR000805">
    <property type="entry name" value="Glyco_hydro_26"/>
</dbReference>
<proteinExistence type="inferred from homology"/>
<dbReference type="OrthoDB" id="9816550at2"/>
<evidence type="ECO:0000256" key="3">
    <source>
        <dbReference type="ARBA" id="ARBA00023295"/>
    </source>
</evidence>
<evidence type="ECO:0000313" key="7">
    <source>
        <dbReference type="Proteomes" id="UP000032233"/>
    </source>
</evidence>
<feature type="domain" description="GH26" evidence="5">
    <location>
        <begin position="5"/>
        <end position="326"/>
    </location>
</feature>
<keyword evidence="2 4" id="KW-0378">Hydrolase</keyword>
<gene>
    <name evidence="6" type="ORF">X474_26770</name>
</gene>
<dbReference type="InterPro" id="IPR022790">
    <property type="entry name" value="GH26_dom"/>
</dbReference>
<organism evidence="6 7">
    <name type="scientific">Dethiosulfatarculus sandiegensis</name>
    <dbReference type="NCBI Taxonomy" id="1429043"/>
    <lineage>
        <taxon>Bacteria</taxon>
        <taxon>Pseudomonadati</taxon>
        <taxon>Thermodesulfobacteriota</taxon>
        <taxon>Desulfarculia</taxon>
        <taxon>Desulfarculales</taxon>
        <taxon>Desulfarculaceae</taxon>
        <taxon>Dethiosulfatarculus</taxon>
    </lineage>
</organism>
<dbReference type="Proteomes" id="UP000032233">
    <property type="component" value="Unassembled WGS sequence"/>
</dbReference>
<dbReference type="GO" id="GO:0006080">
    <property type="term" value="P:substituted mannan metabolic process"/>
    <property type="evidence" value="ECO:0007669"/>
    <property type="project" value="InterPro"/>
</dbReference>
<dbReference type="EMBL" id="AZAC01000078">
    <property type="protein sequence ID" value="KIX10861.1"/>
    <property type="molecule type" value="Genomic_DNA"/>
</dbReference>
<name>A0A0D2J578_9BACT</name>
<dbReference type="STRING" id="1429043.X474_26770"/>
<evidence type="ECO:0000256" key="1">
    <source>
        <dbReference type="ARBA" id="ARBA00007754"/>
    </source>
</evidence>
<evidence type="ECO:0000256" key="2">
    <source>
        <dbReference type="ARBA" id="ARBA00022801"/>
    </source>
</evidence>
<protein>
    <submittedName>
        <fullName evidence="6">Endoglucanase</fullName>
    </submittedName>
</protein>
<dbReference type="AlphaFoldDB" id="A0A0D2J578"/>
<reference evidence="6 7" key="1">
    <citation type="submission" date="2013-11" db="EMBL/GenBank/DDBJ databases">
        <title>Metagenomic analysis of a methanogenic consortium involved in long chain n-alkane degradation.</title>
        <authorList>
            <person name="Davidova I.A."/>
            <person name="Callaghan A.V."/>
            <person name="Wawrik B."/>
            <person name="Pruitt S."/>
            <person name="Marks C."/>
            <person name="Duncan K.E."/>
            <person name="Suflita J.M."/>
        </authorList>
    </citation>
    <scope>NUCLEOTIDE SEQUENCE [LARGE SCALE GENOMIC DNA]</scope>
    <source>
        <strain evidence="6 7">SPR</strain>
    </source>
</reference>
<dbReference type="InParanoid" id="A0A0D2J578"/>
<dbReference type="Pfam" id="PF02156">
    <property type="entry name" value="Glyco_hydro_26"/>
    <property type="match status" value="1"/>
</dbReference>
<dbReference type="SUPFAM" id="SSF51445">
    <property type="entry name" value="(Trans)glycosidases"/>
    <property type="match status" value="1"/>
</dbReference>
<feature type="active site" description="Proton donor" evidence="4">
    <location>
        <position position="144"/>
    </location>
</feature>
<accession>A0A0D2J578</accession>
<comment type="similarity">
    <text evidence="1 4">Belongs to the glycosyl hydrolase 26 family.</text>
</comment>
<dbReference type="RefSeq" id="WP_052515594.1">
    <property type="nucleotide sequence ID" value="NZ_AZAC01000078.1"/>
</dbReference>
<dbReference type="Gene3D" id="3.20.20.80">
    <property type="entry name" value="Glycosidases"/>
    <property type="match status" value="1"/>
</dbReference>
<dbReference type="PANTHER" id="PTHR40079">
    <property type="entry name" value="MANNAN ENDO-1,4-BETA-MANNOSIDASE E-RELATED"/>
    <property type="match status" value="1"/>
</dbReference>
<evidence type="ECO:0000256" key="4">
    <source>
        <dbReference type="PROSITE-ProRule" id="PRU01100"/>
    </source>
</evidence>
<keyword evidence="7" id="KW-1185">Reference proteome</keyword>